<evidence type="ECO:0000256" key="3">
    <source>
        <dbReference type="ARBA" id="ARBA00022821"/>
    </source>
</evidence>
<dbReference type="OrthoDB" id="1658288at2759"/>
<dbReference type="InterPro" id="IPR050905">
    <property type="entry name" value="Plant_NBS-LRR"/>
</dbReference>
<dbReference type="PANTHER" id="PTHR33463:SF222">
    <property type="entry name" value="NB-ARC-RELATED"/>
    <property type="match status" value="1"/>
</dbReference>
<dbReference type="InterPro" id="IPR027417">
    <property type="entry name" value="P-loop_NTPase"/>
</dbReference>
<evidence type="ECO:0000256" key="4">
    <source>
        <dbReference type="ARBA" id="ARBA00022840"/>
    </source>
</evidence>
<dbReference type="EMBL" id="PKPP01000372">
    <property type="protein sequence ID" value="PWA93639.1"/>
    <property type="molecule type" value="Genomic_DNA"/>
</dbReference>
<dbReference type="Gene3D" id="3.80.10.10">
    <property type="entry name" value="Ribonuclease Inhibitor"/>
    <property type="match status" value="4"/>
</dbReference>
<organism evidence="7 8">
    <name type="scientific">Artemisia annua</name>
    <name type="common">Sweet wormwood</name>
    <dbReference type="NCBI Taxonomy" id="35608"/>
    <lineage>
        <taxon>Eukaryota</taxon>
        <taxon>Viridiplantae</taxon>
        <taxon>Streptophyta</taxon>
        <taxon>Embryophyta</taxon>
        <taxon>Tracheophyta</taxon>
        <taxon>Spermatophyta</taxon>
        <taxon>Magnoliopsida</taxon>
        <taxon>eudicotyledons</taxon>
        <taxon>Gunneridae</taxon>
        <taxon>Pentapetalae</taxon>
        <taxon>asterids</taxon>
        <taxon>campanulids</taxon>
        <taxon>Asterales</taxon>
        <taxon>Asteraceae</taxon>
        <taxon>Asteroideae</taxon>
        <taxon>Anthemideae</taxon>
        <taxon>Artemisiinae</taxon>
        <taxon>Artemisia</taxon>
    </lineage>
</organism>
<dbReference type="PRINTS" id="PR00364">
    <property type="entry name" value="DISEASERSIST"/>
</dbReference>
<dbReference type="Pfam" id="PF00931">
    <property type="entry name" value="NB-ARC"/>
    <property type="match status" value="1"/>
</dbReference>
<dbReference type="InterPro" id="IPR032675">
    <property type="entry name" value="LRR_dom_sf"/>
</dbReference>
<dbReference type="SUPFAM" id="SSF52047">
    <property type="entry name" value="RNI-like"/>
    <property type="match status" value="2"/>
</dbReference>
<keyword evidence="4" id="KW-0547">Nucleotide-binding</keyword>
<evidence type="ECO:0000313" key="7">
    <source>
        <dbReference type="EMBL" id="PWA93639.1"/>
    </source>
</evidence>
<evidence type="ECO:0000256" key="1">
    <source>
        <dbReference type="ARBA" id="ARBA00008894"/>
    </source>
</evidence>
<dbReference type="Gene3D" id="1.10.8.430">
    <property type="entry name" value="Helical domain of apoptotic protease-activating factors"/>
    <property type="match status" value="1"/>
</dbReference>
<evidence type="ECO:0000259" key="5">
    <source>
        <dbReference type="Pfam" id="PF00931"/>
    </source>
</evidence>
<name>A0A2U1Q6K1_ARTAN</name>
<sequence>MVKMEVVSAIVGPVVNVLTIPIKQKLRNLTSSADRVKEMKDKMEFLDCRRVDNENHFRRNRENNLEIPARVPGWLEEVEDIKEEVEKIPSNDIGCFNVKKKYQAGRNALRLIKDMEGLIKESSDFIWTDADIPLRRVDTKHLASTSGGNTQNVFDSRVKPFNDALKLLQEDETQVIALCGMGGVGKTTLMKQLKEAAEDNKMFEWIVVVAVGNSFNLFNIQEVIAAHTGESLTETDETLRATLLSKRFQAFSERKEKILVILDDVWEKIKLEDIGLASPLPNGFKLLLTSRDLEVCRQIAVDAGSALKEVEVDILKENEAQDFFCQKAGISAEHHHDLYELGCEIVKKCGCLPLAIEIIAATLKCETNRSVWRHTLKRLKNKRLKNNDLDKNVQEIIEMSYNNLKQEEDKTIFLLCGLFPKDSNIPIEDLTRYAWGLKLLKQVSTMEAARDSIETSVSNLKNAYLLMDGDSHHSDFVKLHELVLAFVVNTVSKGSEEGCWIIHHDDFSKLSEANNMSQSCKQISLTCKGMSEFPSEFKFPNLTVLKLAQGDESLRFPEGFYVGMEQLQVIAFEKLKHTLVPTSSANLRTLCLDECSLTFDLTCIGNLSNLEVLSIANSGVTILPSTFRNLKKLRLLDVTGCCDLVIDEGVLKSLVKLEELYMIPKDEKTCCFTDNNNREFAERSKNLSALEFEFIGRDNAHMKNMSYENLERFKLSVGCSFTEVREHVHTSKVDMHSYENSLKLVTNREELLKSKINKLFMITDALYLQVNEMNTLEDVVDPPHPPQNSLFYNLRLLVVSQCAELKYLFTLSVATNLSKLEYLDISGCPNLEAVIHTENEGLLFSNLKYLRLAELPELLHFCNKVDVIELSRLMELQLEGLPKFTSIYPDSATSFESSTYLEDLPKFNLQDVTPELTTKLEKLFVKDCDSIKFLFNMDFREIEQFRSGLRSIKVDRCNSLVQLFSCNPFPFFNNLQELEVRYCASIEVIFDIDMRCVGETDSSSSLRSIWLEGLGKLREVWRIKDAGNNLIHGFEAVESINIVDCERFENLITPATTTFDMRALKKISKIAFPLPTFNNLHKLHLYDSYKDVEVVFEITSPISRESPHNTQQQLIILPYLEELDLCGLLKMSHVWKCNWNELILQKQPSQSSFRNLTTIIMIKCNSIKYLFSPLMVKLLSSLKEIYISSCDAIEEVVSNRDDEDASINSHTTASVGMVFPRLKSLSLFYLPNFVGFFLGKNEFIWPALEEVEIRKCPQITVFTCGQSTAPKLKFINTSLGKHSVECGLNFHVTTTSHQDRLSSYERTSSYRPTTMEKFPWSYHNLIEADMNNIPHGGQTLFSSDEVSQLQKLETVHLRGSLFSHCWDIEEIFDSQTDAEIPNLRQVELKQLDSLKYIWKSKQGTELKFPNLTRLSIDYCSSLEYVFTCPMVGSIMQLQELHISNCRKMKEIVKGEEESDAIVNAIVEFPCLKSLKLDDLKSLEGFCLGKEAFSFASLDTLEIKGCSKMTPSEICRLRTSLKEPTQSNESHLYSPAESGS</sequence>
<dbReference type="Gene3D" id="3.40.50.300">
    <property type="entry name" value="P-loop containing nucleotide triphosphate hydrolases"/>
    <property type="match status" value="1"/>
</dbReference>
<accession>A0A2U1Q6K1</accession>
<dbReference type="InterPro" id="IPR057135">
    <property type="entry name" value="At4g27190-like_LRR"/>
</dbReference>
<comment type="caution">
    <text evidence="7">The sequence shown here is derived from an EMBL/GenBank/DDBJ whole genome shotgun (WGS) entry which is preliminary data.</text>
</comment>
<evidence type="ECO:0000256" key="2">
    <source>
        <dbReference type="ARBA" id="ARBA00022614"/>
    </source>
</evidence>
<feature type="domain" description="Disease resistance protein At4g27190-like leucine-rich repeats" evidence="6">
    <location>
        <begin position="1145"/>
        <end position="1260"/>
    </location>
</feature>
<gene>
    <name evidence="7" type="ORF">CTI12_AA069370</name>
</gene>
<dbReference type="GO" id="GO:0005524">
    <property type="term" value="F:ATP binding"/>
    <property type="evidence" value="ECO:0007669"/>
    <property type="project" value="UniProtKB-KW"/>
</dbReference>
<proteinExistence type="inferred from homology"/>
<dbReference type="Proteomes" id="UP000245207">
    <property type="component" value="Unassembled WGS sequence"/>
</dbReference>
<keyword evidence="4" id="KW-0067">ATP-binding</keyword>
<feature type="domain" description="Disease resistance protein At4g27190-like leucine-rich repeats" evidence="6">
    <location>
        <begin position="1338"/>
        <end position="1446"/>
    </location>
</feature>
<feature type="domain" description="Disease resistance protein At4g27190-like leucine-rich repeats" evidence="6">
    <location>
        <begin position="945"/>
        <end position="1067"/>
    </location>
</feature>
<keyword evidence="3" id="KW-0611">Plant defense</keyword>
<dbReference type="SUPFAM" id="SSF52058">
    <property type="entry name" value="L domain-like"/>
    <property type="match status" value="1"/>
</dbReference>
<dbReference type="InterPro" id="IPR042197">
    <property type="entry name" value="Apaf_helical"/>
</dbReference>
<dbReference type="STRING" id="35608.A0A2U1Q6K1"/>
<dbReference type="GO" id="GO:0006952">
    <property type="term" value="P:defense response"/>
    <property type="evidence" value="ECO:0007669"/>
    <property type="project" value="UniProtKB-KW"/>
</dbReference>
<comment type="similarity">
    <text evidence="1">Belongs to the disease resistance NB-LRR family.</text>
</comment>
<dbReference type="GO" id="GO:0043531">
    <property type="term" value="F:ADP binding"/>
    <property type="evidence" value="ECO:0007669"/>
    <property type="project" value="InterPro"/>
</dbReference>
<keyword evidence="8" id="KW-1185">Reference proteome</keyword>
<evidence type="ECO:0000313" key="8">
    <source>
        <dbReference type="Proteomes" id="UP000245207"/>
    </source>
</evidence>
<feature type="domain" description="NB-ARC" evidence="5">
    <location>
        <begin position="166"/>
        <end position="329"/>
    </location>
</feature>
<dbReference type="Pfam" id="PF23247">
    <property type="entry name" value="LRR_RPS2"/>
    <property type="match status" value="4"/>
</dbReference>
<evidence type="ECO:0000259" key="6">
    <source>
        <dbReference type="Pfam" id="PF23247"/>
    </source>
</evidence>
<reference evidence="7 8" key="1">
    <citation type="journal article" date="2018" name="Mol. Plant">
        <title>The genome of Artemisia annua provides insight into the evolution of Asteraceae family and artemisinin biosynthesis.</title>
        <authorList>
            <person name="Shen Q."/>
            <person name="Zhang L."/>
            <person name="Liao Z."/>
            <person name="Wang S."/>
            <person name="Yan T."/>
            <person name="Shi P."/>
            <person name="Liu M."/>
            <person name="Fu X."/>
            <person name="Pan Q."/>
            <person name="Wang Y."/>
            <person name="Lv Z."/>
            <person name="Lu X."/>
            <person name="Zhang F."/>
            <person name="Jiang W."/>
            <person name="Ma Y."/>
            <person name="Chen M."/>
            <person name="Hao X."/>
            <person name="Li L."/>
            <person name="Tang Y."/>
            <person name="Lv G."/>
            <person name="Zhou Y."/>
            <person name="Sun X."/>
            <person name="Brodelius P.E."/>
            <person name="Rose J.K.C."/>
            <person name="Tang K."/>
        </authorList>
    </citation>
    <scope>NUCLEOTIDE SEQUENCE [LARGE SCALE GENOMIC DNA]</scope>
    <source>
        <strain evidence="8">cv. Huhao1</strain>
        <tissue evidence="7">Leaf</tissue>
    </source>
</reference>
<dbReference type="SUPFAM" id="SSF52540">
    <property type="entry name" value="P-loop containing nucleoside triphosphate hydrolases"/>
    <property type="match status" value="1"/>
</dbReference>
<dbReference type="PANTHER" id="PTHR33463">
    <property type="entry name" value="NB-ARC DOMAIN-CONTAINING PROTEIN-RELATED"/>
    <property type="match status" value="1"/>
</dbReference>
<feature type="domain" description="Disease resistance protein At4g27190-like leucine-rich repeats" evidence="6">
    <location>
        <begin position="768"/>
        <end position="893"/>
    </location>
</feature>
<dbReference type="InterPro" id="IPR002182">
    <property type="entry name" value="NB-ARC"/>
</dbReference>
<protein>
    <submittedName>
        <fullName evidence="7">Resistance protein candidate RGC2</fullName>
    </submittedName>
</protein>
<keyword evidence="2" id="KW-0433">Leucine-rich repeat</keyword>